<evidence type="ECO:0000313" key="4">
    <source>
        <dbReference type="Proteomes" id="UP000031737"/>
    </source>
</evidence>
<comment type="caution">
    <text evidence="3">The sequence shown here is derived from an EMBL/GenBank/DDBJ whole genome shotgun (WGS) entry which is preliminary data.</text>
</comment>
<dbReference type="Proteomes" id="UP000031737">
    <property type="component" value="Unassembled WGS sequence"/>
</dbReference>
<evidence type="ECO:0000256" key="2">
    <source>
        <dbReference type="SAM" id="MobiDB-lite"/>
    </source>
</evidence>
<evidence type="ECO:0000256" key="1">
    <source>
        <dbReference type="SAM" id="Coils"/>
    </source>
</evidence>
<feature type="compositionally biased region" description="Low complexity" evidence="2">
    <location>
        <begin position="297"/>
        <end position="310"/>
    </location>
</feature>
<evidence type="ECO:0000313" key="3">
    <source>
        <dbReference type="EMBL" id="ESL06251.1"/>
    </source>
</evidence>
<reference evidence="3 4" key="1">
    <citation type="submission" date="2013-07" db="EMBL/GenBank/DDBJ databases">
        <authorList>
            <person name="Stoco P.H."/>
            <person name="Wagner G."/>
            <person name="Gerber A."/>
            <person name="Zaha A."/>
            <person name="Thompson C."/>
            <person name="Bartholomeu D.C."/>
            <person name="Luckemeyer D.D."/>
            <person name="Bahia D."/>
            <person name="Loreto E."/>
            <person name="Prestes E.B."/>
            <person name="Lima F.M."/>
            <person name="Rodrigues-Luiz G."/>
            <person name="Vallejo G.A."/>
            <person name="Filho J.F."/>
            <person name="Monteiro K.M."/>
            <person name="Tyler K.M."/>
            <person name="de Almeida L.G."/>
            <person name="Ortiz M.F."/>
            <person name="Siervo M.A."/>
            <person name="de Moraes M.H."/>
            <person name="Cunha O.L."/>
            <person name="Mendonca-Neto R."/>
            <person name="Silva R."/>
            <person name="Teixeira S.M."/>
            <person name="Murta S.M."/>
            <person name="Sincero T.C."/>
            <person name="Mendes T.A."/>
            <person name="Urmenyi T.P."/>
            <person name="Silva V.G."/>
            <person name="da Rocha W.D."/>
            <person name="Andersson B."/>
            <person name="Romanha A.J."/>
            <person name="Steindel M."/>
            <person name="de Vasconcelos A.T."/>
            <person name="Grisard E.C."/>
        </authorList>
    </citation>
    <scope>NUCLEOTIDE SEQUENCE [LARGE SCALE GENOMIC DNA]</scope>
    <source>
        <strain evidence="3 4">SC58</strain>
    </source>
</reference>
<keyword evidence="1" id="KW-0175">Coiled coil</keyword>
<dbReference type="AlphaFoldDB" id="A0A061IWJ6"/>
<proteinExistence type="predicted"/>
<name>A0A061IWJ6_TRYRA</name>
<feature type="region of interest" description="Disordered" evidence="2">
    <location>
        <begin position="288"/>
        <end position="323"/>
    </location>
</feature>
<organism evidence="3 4">
    <name type="scientific">Trypanosoma rangeli SC58</name>
    <dbReference type="NCBI Taxonomy" id="429131"/>
    <lineage>
        <taxon>Eukaryota</taxon>
        <taxon>Discoba</taxon>
        <taxon>Euglenozoa</taxon>
        <taxon>Kinetoplastea</taxon>
        <taxon>Metakinetoplastina</taxon>
        <taxon>Trypanosomatida</taxon>
        <taxon>Trypanosomatidae</taxon>
        <taxon>Trypanosoma</taxon>
        <taxon>Herpetosoma</taxon>
    </lineage>
</organism>
<feature type="coiled-coil region" evidence="1">
    <location>
        <begin position="87"/>
        <end position="121"/>
    </location>
</feature>
<gene>
    <name evidence="3" type="ORF">TRSC58_06077</name>
</gene>
<protein>
    <submittedName>
        <fullName evidence="3">Uncharacterized protein</fullName>
    </submittedName>
</protein>
<sequence length="403" mass="44388">MTEVSFSPCPIFSGEVEDYYCTSCHTTCSGLSLLVGPHTGHNRVPLTAAIKYLPAALQRDASALVTRIQEEYVRPKTAHCNTLHVTLTHMQQERQRKRRQLEELQRELGTLDKNIDTLTEECAMALCHWSHQREGFLRHVQRLLQGADTIAKTLATQVRDTNNSQRSVKANGAAPAIVLPPGARQAVKEELHELRRLLVQPLAWLEYEEGAAAAGGGSAEAQELGEVWQEMQPGCLATGGGGAVVDHRGTKESCRPISGVSGLSHRGHSRQLMPSDTAAVLEQHLATHWKPQTQPQTRRASPPLSAASSTSEEDGACGCDTLSETSARTEQRRWRRDFKQRERLLREGLDRCMCCDALSMQRATAKTMMSDETDVNYLSGSSGSGSGSVREAVDYLLSHPRQR</sequence>
<dbReference type="VEuPathDB" id="TriTrypDB:TRSC58_06077"/>
<accession>A0A061IWJ6</accession>
<keyword evidence="4" id="KW-1185">Reference proteome</keyword>
<dbReference type="EMBL" id="AUPL01006077">
    <property type="protein sequence ID" value="ESL06251.1"/>
    <property type="molecule type" value="Genomic_DNA"/>
</dbReference>
<dbReference type="OrthoDB" id="246526at2759"/>
<dbReference type="SUPFAM" id="SSF57845">
    <property type="entry name" value="B-box zinc-binding domain"/>
    <property type="match status" value="1"/>
</dbReference>